<dbReference type="Gene3D" id="3.40.50.11440">
    <property type="match status" value="1"/>
</dbReference>
<protein>
    <recommendedName>
        <fullName evidence="1">LarA-like N-terminal domain-containing protein</fullName>
    </recommendedName>
</protein>
<accession>A0A1G7B7E5</accession>
<dbReference type="EMBL" id="LT629688">
    <property type="protein sequence ID" value="SDE22882.1"/>
    <property type="molecule type" value="Genomic_DNA"/>
</dbReference>
<dbReference type="Gene3D" id="3.90.226.30">
    <property type="match status" value="1"/>
</dbReference>
<feature type="domain" description="LarA-like N-terminal" evidence="1">
    <location>
        <begin position="41"/>
        <end position="179"/>
    </location>
</feature>
<dbReference type="AlphaFoldDB" id="A0A1G7B7E5"/>
<evidence type="ECO:0000313" key="2">
    <source>
        <dbReference type="EMBL" id="SDE22882.1"/>
    </source>
</evidence>
<organism evidence="2 3">
    <name type="scientific">Auraticoccus monumenti</name>
    <dbReference type="NCBI Taxonomy" id="675864"/>
    <lineage>
        <taxon>Bacteria</taxon>
        <taxon>Bacillati</taxon>
        <taxon>Actinomycetota</taxon>
        <taxon>Actinomycetes</taxon>
        <taxon>Propionibacteriales</taxon>
        <taxon>Propionibacteriaceae</taxon>
        <taxon>Auraticoccus</taxon>
    </lineage>
</organism>
<dbReference type="InterPro" id="IPR043166">
    <property type="entry name" value="LarA-like_C"/>
</dbReference>
<proteinExistence type="predicted"/>
<dbReference type="GO" id="GO:0050043">
    <property type="term" value="F:lactate racemase activity"/>
    <property type="evidence" value="ECO:0007669"/>
    <property type="project" value="InterPro"/>
</dbReference>
<evidence type="ECO:0000259" key="1">
    <source>
        <dbReference type="Pfam" id="PF09861"/>
    </source>
</evidence>
<dbReference type="Pfam" id="PF09861">
    <property type="entry name" value="Lar_N"/>
    <property type="match status" value="1"/>
</dbReference>
<name>A0A1G7B7E5_9ACTN</name>
<dbReference type="Proteomes" id="UP000198546">
    <property type="component" value="Chromosome i"/>
</dbReference>
<gene>
    <name evidence="2" type="ORF">SAMN04489747_2865</name>
</gene>
<sequence>MARPGFVLTVDDRTPPLLVPEGDGLRLQSFPVGTEVVYPADTSGRRTDPGTAIATALEQGLDTGSLAERLQPGQRLTITVTGLQEAPGHGVDPRRRVVEQVLELAARAGVDDVVVLVANGVGPRPTDRQLTELLGERVVRSFLADGRLRSHDALDRSRLRELVPGVELDARVVESDLVVDVSVARQRADDPGRTLLENVSALPTQRRLRGRDAAAEEVAADVVAAVAALPLVSVVLVLDQVSHPPALEFLGRREWEWKLRDRLAWFGLRRLADLSTDQARTLLQAPADRGLVAVAQGSSAAAGEWARARLAEQEQVRVTGQADVLVTGVPHRTPFNPGAAVDPLVAAWSALAGGLGATTGRPAVRPGGAVIAFHPLTPSFSARVHPASADFYADVLGVTTDPAEVAGHEDRFAEDEWYASLYRHHHAHAGVLPFQLWYELAAARAGVGEVVWVGADRAVAARLGFRAATTLADALEIVSDSVGRTPTIRHLHTPPGLVTDVVGG</sequence>
<evidence type="ECO:0000313" key="3">
    <source>
        <dbReference type="Proteomes" id="UP000198546"/>
    </source>
</evidence>
<dbReference type="OrthoDB" id="9770545at2"/>
<dbReference type="STRING" id="675864.SAMN04489747_2865"/>
<reference evidence="2 3" key="1">
    <citation type="submission" date="2016-10" db="EMBL/GenBank/DDBJ databases">
        <authorList>
            <person name="de Groot N.N."/>
        </authorList>
    </citation>
    <scope>NUCLEOTIDE SEQUENCE [LARGE SCALE GENOMIC DNA]</scope>
    <source>
        <strain evidence="2 3">MON 2.2</strain>
    </source>
</reference>
<keyword evidence="3" id="KW-1185">Reference proteome</keyword>
<dbReference type="RefSeq" id="WP_090594490.1">
    <property type="nucleotide sequence ID" value="NZ_LT629688.1"/>
</dbReference>
<dbReference type="InterPro" id="IPR018657">
    <property type="entry name" value="LarA-like_N"/>
</dbReference>